<dbReference type="AlphaFoldDB" id="A0A939B4W8"/>
<dbReference type="InterPro" id="IPR011990">
    <property type="entry name" value="TPR-like_helical_dom_sf"/>
</dbReference>
<evidence type="ECO:0000259" key="2">
    <source>
        <dbReference type="Pfam" id="PF14322"/>
    </source>
</evidence>
<organism evidence="3 4">
    <name type="scientific">Marseilla massiliensis</name>
    <dbReference type="NCBI Taxonomy" id="1841864"/>
    <lineage>
        <taxon>Bacteria</taxon>
        <taxon>Pseudomonadati</taxon>
        <taxon>Bacteroidota</taxon>
        <taxon>Bacteroidia</taxon>
        <taxon>Bacteroidales</taxon>
        <taxon>Prevotellaceae</taxon>
        <taxon>Marseilla</taxon>
    </lineage>
</organism>
<proteinExistence type="predicted"/>
<keyword evidence="1" id="KW-0732">Signal</keyword>
<dbReference type="Proteomes" id="UP000764045">
    <property type="component" value="Unassembled WGS sequence"/>
</dbReference>
<keyword evidence="4" id="KW-1185">Reference proteome</keyword>
<evidence type="ECO:0000256" key="1">
    <source>
        <dbReference type="SAM" id="SignalP"/>
    </source>
</evidence>
<dbReference type="InterPro" id="IPR033985">
    <property type="entry name" value="SusD-like_N"/>
</dbReference>
<gene>
    <name evidence="3" type="ORF">H6B30_06755</name>
</gene>
<dbReference type="Pfam" id="PF14322">
    <property type="entry name" value="SusD-like_3"/>
    <property type="match status" value="1"/>
</dbReference>
<dbReference type="RefSeq" id="WP_205108983.1">
    <property type="nucleotide sequence ID" value="NZ_JACJJL010000009.1"/>
</dbReference>
<name>A0A939B4W8_9BACT</name>
<dbReference type="Gene3D" id="1.25.40.390">
    <property type="match status" value="1"/>
</dbReference>
<reference evidence="3 4" key="1">
    <citation type="journal article" date="2021" name="Sci. Rep.">
        <title>The distribution of antibiotic resistance genes in chicken gut microbiota commensals.</title>
        <authorList>
            <person name="Juricova H."/>
            <person name="Matiasovicova J."/>
            <person name="Kubasova T."/>
            <person name="Cejkova D."/>
            <person name="Rychlik I."/>
        </authorList>
    </citation>
    <scope>NUCLEOTIDE SEQUENCE [LARGE SCALE GENOMIC DNA]</scope>
    <source>
        <strain evidence="3 4">An819</strain>
    </source>
</reference>
<feature type="domain" description="SusD-like N-terminal" evidence="2">
    <location>
        <begin position="26"/>
        <end position="231"/>
    </location>
</feature>
<sequence>MKKRNILYVAAFSALMGSSLVSCDSYLDTMPDNRAEVNTEDKVVRLITSAYPDNSYIMVAECMSDNIDDMGPRFSNYTSRFYDQVFAWQDIVDTDNDDMRVFWLACYGAIANANEALQSIEEMGGATTQTLREAKAEALLCRAYGHFLLVNMFSLNYNKATSSTDLGVTYMTEPETTVNPSYERNSVADVYDKIDKDIQEALPMVGDTHLDVPKYHFNRQAAYAFATRFYLFYEQWDKAVQYATECLGTNPSSMLRDWDEMESYGITDDLTPRTNQYISSSDNSNLMLSTAISMMGYWNSNYSYMSKYSHDSYMSTTETLEATNIWGGSRLMRCQPLRFIGGTLNRVLVAKSPRLFEYIDTQNQTGYTRSVYPPFKADLVLLERAEAYIMLGEYEKACADMTLWMQNWTTSTMTLTPENVTSFYNSMSYWTWDNPTLKKKLHPAFTIDADGSTQESMLQCVLNFKRLENIAEGLRWFDIKRYGITVYRRTMNASDEPESISDSLPANDLRRAIQLPSQIIQAGMQANPR</sequence>
<dbReference type="SUPFAM" id="SSF48452">
    <property type="entry name" value="TPR-like"/>
    <property type="match status" value="1"/>
</dbReference>
<protein>
    <submittedName>
        <fullName evidence="3">RagB/SusD family nutrient uptake outer membrane protein</fullName>
    </submittedName>
</protein>
<evidence type="ECO:0000313" key="3">
    <source>
        <dbReference type="EMBL" id="MBM6661452.1"/>
    </source>
</evidence>
<feature type="signal peptide" evidence="1">
    <location>
        <begin position="1"/>
        <end position="23"/>
    </location>
</feature>
<evidence type="ECO:0000313" key="4">
    <source>
        <dbReference type="Proteomes" id="UP000764045"/>
    </source>
</evidence>
<feature type="chain" id="PRO_5037396721" evidence="1">
    <location>
        <begin position="24"/>
        <end position="529"/>
    </location>
</feature>
<dbReference type="EMBL" id="JACJJL010000009">
    <property type="protein sequence ID" value="MBM6661452.1"/>
    <property type="molecule type" value="Genomic_DNA"/>
</dbReference>
<dbReference type="PROSITE" id="PS51257">
    <property type="entry name" value="PROKAR_LIPOPROTEIN"/>
    <property type="match status" value="1"/>
</dbReference>
<comment type="caution">
    <text evidence="3">The sequence shown here is derived from an EMBL/GenBank/DDBJ whole genome shotgun (WGS) entry which is preliminary data.</text>
</comment>
<accession>A0A939B4W8</accession>